<organism evidence="7 8">
    <name type="scientific">Neorhizobium huautlense</name>
    <dbReference type="NCBI Taxonomy" id="67774"/>
    <lineage>
        <taxon>Bacteria</taxon>
        <taxon>Pseudomonadati</taxon>
        <taxon>Pseudomonadota</taxon>
        <taxon>Alphaproteobacteria</taxon>
        <taxon>Hyphomicrobiales</taxon>
        <taxon>Rhizobiaceae</taxon>
        <taxon>Rhizobium/Agrobacterium group</taxon>
        <taxon>Neorhizobium</taxon>
    </lineage>
</organism>
<accession>A0ABT9PSK7</accession>
<evidence type="ECO:0000256" key="5">
    <source>
        <dbReference type="ARBA" id="ARBA00023136"/>
    </source>
</evidence>
<keyword evidence="8" id="KW-1185">Reference proteome</keyword>
<gene>
    <name evidence="7" type="ORF">J2T09_002189</name>
</gene>
<feature type="transmembrane region" description="Helical" evidence="6">
    <location>
        <begin position="119"/>
        <end position="141"/>
    </location>
</feature>
<feature type="transmembrane region" description="Helical" evidence="6">
    <location>
        <begin position="194"/>
        <end position="212"/>
    </location>
</feature>
<dbReference type="PIRSF" id="PIRSF006324">
    <property type="entry name" value="LeuE"/>
    <property type="match status" value="1"/>
</dbReference>
<feature type="transmembrane region" description="Helical" evidence="6">
    <location>
        <begin position="45"/>
        <end position="69"/>
    </location>
</feature>
<evidence type="ECO:0000256" key="1">
    <source>
        <dbReference type="ARBA" id="ARBA00004651"/>
    </source>
</evidence>
<proteinExistence type="predicted"/>
<dbReference type="RefSeq" id="WP_306834168.1">
    <property type="nucleotide sequence ID" value="NZ_JAUSRF010000006.1"/>
</dbReference>
<keyword evidence="3 6" id="KW-0812">Transmembrane</keyword>
<dbReference type="Pfam" id="PF01810">
    <property type="entry name" value="LysE"/>
    <property type="match status" value="1"/>
</dbReference>
<dbReference type="Proteomes" id="UP001241472">
    <property type="component" value="Unassembled WGS sequence"/>
</dbReference>
<evidence type="ECO:0000313" key="8">
    <source>
        <dbReference type="Proteomes" id="UP001241472"/>
    </source>
</evidence>
<sequence length="213" mass="22731">MDFLPSIATLLAFSAAGLLLALTPGPDMTLSISRALGQGRKPAMYVVVGTTLGVVCHTLLVAFGISALITASPTAFFILKTGGAAYLLWLAIQAIRFGSSLSVQKVDRAESTALANISVGFWVNILNPKVIIFFMTFLPQFVTAGDPHVTGKLIFLGIYFIIICMPVNIAAVLAADKLANWLQANPKVLRGMDYTFAGVFSVFAAKIFLTQAR</sequence>
<dbReference type="InterPro" id="IPR001123">
    <property type="entry name" value="LeuE-type"/>
</dbReference>
<feature type="transmembrane region" description="Helical" evidence="6">
    <location>
        <begin position="76"/>
        <end position="99"/>
    </location>
</feature>
<keyword evidence="4 6" id="KW-1133">Transmembrane helix</keyword>
<dbReference type="PANTHER" id="PTHR30086">
    <property type="entry name" value="ARGININE EXPORTER PROTEIN ARGO"/>
    <property type="match status" value="1"/>
</dbReference>
<reference evidence="7 8" key="1">
    <citation type="submission" date="2023-07" db="EMBL/GenBank/DDBJ databases">
        <title>Sorghum-associated microbial communities from plants grown in Nebraska, USA.</title>
        <authorList>
            <person name="Schachtman D."/>
        </authorList>
    </citation>
    <scope>NUCLEOTIDE SEQUENCE [LARGE SCALE GENOMIC DNA]</scope>
    <source>
        <strain evidence="7 8">DS1307</strain>
    </source>
</reference>
<keyword evidence="2" id="KW-1003">Cell membrane</keyword>
<name>A0ABT9PSK7_9HYPH</name>
<comment type="subcellular location">
    <subcellularLocation>
        <location evidence="1">Cell membrane</location>
        <topology evidence="1">Multi-pass membrane protein</topology>
    </subcellularLocation>
</comment>
<keyword evidence="5 6" id="KW-0472">Membrane</keyword>
<protein>
    <submittedName>
        <fullName evidence="7">Threonine/homoserine/homoserine lactone efflux protein</fullName>
    </submittedName>
</protein>
<comment type="caution">
    <text evidence="7">The sequence shown here is derived from an EMBL/GenBank/DDBJ whole genome shotgun (WGS) entry which is preliminary data.</text>
</comment>
<evidence type="ECO:0000256" key="2">
    <source>
        <dbReference type="ARBA" id="ARBA00022475"/>
    </source>
</evidence>
<evidence type="ECO:0000256" key="6">
    <source>
        <dbReference type="SAM" id="Phobius"/>
    </source>
</evidence>
<dbReference type="PANTHER" id="PTHR30086:SF20">
    <property type="entry name" value="ARGININE EXPORTER PROTEIN ARGO-RELATED"/>
    <property type="match status" value="1"/>
</dbReference>
<dbReference type="EMBL" id="JAUSRF010000006">
    <property type="protein sequence ID" value="MDP9837437.1"/>
    <property type="molecule type" value="Genomic_DNA"/>
</dbReference>
<evidence type="ECO:0000256" key="4">
    <source>
        <dbReference type="ARBA" id="ARBA00022989"/>
    </source>
</evidence>
<evidence type="ECO:0000313" key="7">
    <source>
        <dbReference type="EMBL" id="MDP9837437.1"/>
    </source>
</evidence>
<feature type="transmembrane region" description="Helical" evidence="6">
    <location>
        <begin position="153"/>
        <end position="174"/>
    </location>
</feature>
<evidence type="ECO:0000256" key="3">
    <source>
        <dbReference type="ARBA" id="ARBA00022692"/>
    </source>
</evidence>